<reference evidence="1" key="1">
    <citation type="submission" date="1996-09" db="EMBL/GenBank/DDBJ databases">
        <authorList>
            <person name="Poloumienko A."/>
            <person name="Krell P.J."/>
        </authorList>
    </citation>
    <scope>NUCLEOTIDE SEQUENCE</scope>
    <source>
        <strain evidence="1">Ireland</strain>
    </source>
</reference>
<organismHost>
    <name type="scientific">Choristoneura fumiferana</name>
    <name type="common">Spruce budworm moth</name>
    <name type="synonym">Archips fumiferana</name>
    <dbReference type="NCBI Taxonomy" id="7141"/>
</organismHost>
<accession>Q6LCC7</accession>
<proteinExistence type="predicted"/>
<evidence type="ECO:0000313" key="1">
    <source>
        <dbReference type="EMBL" id="AAR00578.1"/>
    </source>
</evidence>
<organism evidence="1">
    <name type="scientific">Choristoneura fumiferana nuclear polyhedrosis virus</name>
    <name type="common">CfMNPV</name>
    <dbReference type="NCBI Taxonomy" id="208973"/>
    <lineage>
        <taxon>Viruses</taxon>
        <taxon>Viruses incertae sedis</taxon>
        <taxon>Naldaviricetes</taxon>
        <taxon>Lefavirales</taxon>
        <taxon>Baculoviridae</taxon>
        <taxon>Alphabaculovirus</taxon>
        <taxon>Alphabaculovirus chofumiferanae</taxon>
    </lineage>
</organism>
<name>Q6LCC7_NPVCF</name>
<sequence>MNATRRRRSAARRKLFFIIKSRRKSWTASSTGGSFTACPKRSANSGARFPASTTIAATITSRLRCRCSNTE</sequence>
<protein>
    <submittedName>
        <fullName evidence="1">Uncharacterized protein</fullName>
    </submittedName>
</protein>
<dbReference type="EMBL" id="U70991">
    <property type="protein sequence ID" value="AAR00578.1"/>
    <property type="molecule type" value="Genomic_DNA"/>
</dbReference>